<dbReference type="EMBL" id="MDTU01000004">
    <property type="protein sequence ID" value="ODN41256.1"/>
    <property type="molecule type" value="Genomic_DNA"/>
</dbReference>
<proteinExistence type="predicted"/>
<gene>
    <name evidence="4" type="ORF">BGC07_16925</name>
</gene>
<accession>A0ABX3A0N9</accession>
<reference evidence="4 5" key="1">
    <citation type="submission" date="2016-08" db="EMBL/GenBank/DDBJ databases">
        <title>Draft genome sequence of Candidatus Piscirickettsia litoralis, from seawater.</title>
        <authorList>
            <person name="Wan X."/>
            <person name="Lee A.J."/>
            <person name="Hou S."/>
            <person name="Donachie S.P."/>
        </authorList>
    </citation>
    <scope>NUCLEOTIDE SEQUENCE [LARGE SCALE GENOMIC DNA]</scope>
    <source>
        <strain evidence="4 5">Y2</strain>
    </source>
</reference>
<keyword evidence="1" id="KW-0902">Two-component regulatory system</keyword>
<dbReference type="Proteomes" id="UP000094329">
    <property type="component" value="Unassembled WGS sequence"/>
</dbReference>
<dbReference type="Gene3D" id="1.20.120.160">
    <property type="entry name" value="HPT domain"/>
    <property type="match status" value="1"/>
</dbReference>
<feature type="domain" description="HPt" evidence="3">
    <location>
        <begin position="51"/>
        <end position="144"/>
    </location>
</feature>
<evidence type="ECO:0000256" key="1">
    <source>
        <dbReference type="ARBA" id="ARBA00023012"/>
    </source>
</evidence>
<dbReference type="Pfam" id="PF01627">
    <property type="entry name" value="Hpt"/>
    <property type="match status" value="1"/>
</dbReference>
<sequence>MQVFKKKCNKNIKDVLLKPMSSDMAVRSLRLYGTKDSLINKCPDKSIRVLEEGENSEILGILMDSLPKTRKVLSQAYDNNDFENLYFEVHKLYGGLLYCSVPALKASVGSLKQKLVNKQYDDLTNSYVAMMSDLDELLRVTLNN</sequence>
<keyword evidence="5" id="KW-1185">Reference proteome</keyword>
<dbReference type="PROSITE" id="PS50894">
    <property type="entry name" value="HPT"/>
    <property type="match status" value="1"/>
</dbReference>
<protein>
    <recommendedName>
        <fullName evidence="3">HPt domain-containing protein</fullName>
    </recommendedName>
</protein>
<name>A0ABX3A0N9_9GAMM</name>
<dbReference type="SUPFAM" id="SSF47226">
    <property type="entry name" value="Histidine-containing phosphotransfer domain, HPT domain"/>
    <property type="match status" value="1"/>
</dbReference>
<evidence type="ECO:0000313" key="5">
    <source>
        <dbReference type="Proteomes" id="UP000094329"/>
    </source>
</evidence>
<organism evidence="4 5">
    <name type="scientific">Piscirickettsia litoralis</name>
    <dbReference type="NCBI Taxonomy" id="1891921"/>
    <lineage>
        <taxon>Bacteria</taxon>
        <taxon>Pseudomonadati</taxon>
        <taxon>Pseudomonadota</taxon>
        <taxon>Gammaproteobacteria</taxon>
        <taxon>Thiotrichales</taxon>
        <taxon>Piscirickettsiaceae</taxon>
        <taxon>Piscirickettsia</taxon>
    </lineage>
</organism>
<evidence type="ECO:0000256" key="2">
    <source>
        <dbReference type="PROSITE-ProRule" id="PRU00110"/>
    </source>
</evidence>
<dbReference type="InterPro" id="IPR036641">
    <property type="entry name" value="HPT_dom_sf"/>
</dbReference>
<evidence type="ECO:0000259" key="3">
    <source>
        <dbReference type="PROSITE" id="PS50894"/>
    </source>
</evidence>
<dbReference type="InterPro" id="IPR008207">
    <property type="entry name" value="Sig_transdc_His_kin_Hpt_dom"/>
</dbReference>
<keyword evidence="2" id="KW-0597">Phosphoprotein</keyword>
<comment type="caution">
    <text evidence="4">The sequence shown here is derived from an EMBL/GenBank/DDBJ whole genome shotgun (WGS) entry which is preliminary data.</text>
</comment>
<evidence type="ECO:0000313" key="4">
    <source>
        <dbReference type="EMBL" id="ODN41256.1"/>
    </source>
</evidence>
<feature type="modified residue" description="Phosphohistidine" evidence="2">
    <location>
        <position position="90"/>
    </location>
</feature>